<protein>
    <recommendedName>
        <fullName evidence="3">CU044_5270 family protein</fullName>
    </recommendedName>
</protein>
<name>A0A4Z0H9R6_9ACTN</name>
<accession>A0A4Z0H9R6</accession>
<organism evidence="1 2">
    <name type="scientific">Streptomyces palmae</name>
    <dbReference type="NCBI Taxonomy" id="1701085"/>
    <lineage>
        <taxon>Bacteria</taxon>
        <taxon>Bacillati</taxon>
        <taxon>Actinomycetota</taxon>
        <taxon>Actinomycetes</taxon>
        <taxon>Kitasatosporales</taxon>
        <taxon>Streptomycetaceae</taxon>
        <taxon>Streptomyces</taxon>
    </lineage>
</organism>
<dbReference type="Proteomes" id="UP000297948">
    <property type="component" value="Unassembled WGS sequence"/>
</dbReference>
<evidence type="ECO:0000313" key="2">
    <source>
        <dbReference type="Proteomes" id="UP000297948"/>
    </source>
</evidence>
<evidence type="ECO:0008006" key="3">
    <source>
        <dbReference type="Google" id="ProtNLM"/>
    </source>
</evidence>
<dbReference type="RefSeq" id="WP_135339461.1">
    <property type="nucleotide sequence ID" value="NZ_JBHLTX010000001.1"/>
</dbReference>
<dbReference type="OrthoDB" id="3461799at2"/>
<dbReference type="AlphaFoldDB" id="A0A4Z0H9R6"/>
<reference evidence="1 2" key="1">
    <citation type="submission" date="2019-03" db="EMBL/GenBank/DDBJ databases">
        <authorList>
            <person name="Gonzalez-Pimentel J.L."/>
        </authorList>
    </citation>
    <scope>NUCLEOTIDE SEQUENCE [LARGE SCALE GENOMIC DNA]</scope>
    <source>
        <strain evidence="1 2">JCM 31289</strain>
    </source>
</reference>
<dbReference type="EMBL" id="SRID01000113">
    <property type="protein sequence ID" value="TGB08952.1"/>
    <property type="molecule type" value="Genomic_DNA"/>
</dbReference>
<keyword evidence="2" id="KW-1185">Reference proteome</keyword>
<dbReference type="NCBIfam" id="NF038083">
    <property type="entry name" value="CU044_5270_fam"/>
    <property type="match status" value="1"/>
</dbReference>
<proteinExistence type="predicted"/>
<sequence>MTERQELLDFPGAEALQAAGHVEPPSAQALARAMAAVRAAAQDEAGSAAVTPFRRRRIRVLSGRRITATLLSAAAVAAGVAVYTGTGAGSTGAGATSAPHRTTTGVTAATFLNDTAEVAATTPISYGPYWKMRLKASDSKGTSRTFTEYISRSGHHSVVANGRTHHKPLAGTWRLGPKQLGWNDLDRLPTDPVALLSLMNSSKEYAGQSAFVQAGSILGSSPASPPLRAALYKALARMQGVKLVGTVKDGTGRSGTELVFNGVASQDRMIVDPRTGVLLETVSVQTKESLHPVNRLTYLSVGPATKIG</sequence>
<evidence type="ECO:0000313" key="1">
    <source>
        <dbReference type="EMBL" id="TGB08952.1"/>
    </source>
</evidence>
<dbReference type="InterPro" id="IPR047789">
    <property type="entry name" value="CU044_5270-like"/>
</dbReference>
<comment type="caution">
    <text evidence="1">The sequence shown here is derived from an EMBL/GenBank/DDBJ whole genome shotgun (WGS) entry which is preliminary data.</text>
</comment>
<gene>
    <name evidence="1" type="ORF">E4099_14520</name>
</gene>